<dbReference type="RefSeq" id="WP_026641794.1">
    <property type="nucleotide sequence ID" value="NZ_JGZU01000002.1"/>
</dbReference>
<proteinExistence type="predicted"/>
<dbReference type="Gene3D" id="2.160.20.10">
    <property type="entry name" value="Single-stranded right-handed beta-helix, Pectin lyase-like"/>
    <property type="match status" value="1"/>
</dbReference>
<feature type="domain" description="Right handed beta helix" evidence="5">
    <location>
        <begin position="319"/>
        <end position="447"/>
    </location>
</feature>
<keyword evidence="8" id="KW-1185">Reference proteome</keyword>
<dbReference type="InterPro" id="IPR039448">
    <property type="entry name" value="Beta_helix"/>
</dbReference>
<evidence type="ECO:0000256" key="2">
    <source>
        <dbReference type="ARBA" id="ARBA00022525"/>
    </source>
</evidence>
<evidence type="ECO:0000313" key="8">
    <source>
        <dbReference type="Proteomes" id="UP000029080"/>
    </source>
</evidence>
<evidence type="ECO:0000259" key="4">
    <source>
        <dbReference type="Pfam" id="PF07602"/>
    </source>
</evidence>
<dbReference type="STRING" id="356829.BITS_0832"/>
<dbReference type="InterPro" id="IPR011459">
    <property type="entry name" value="DUF1565"/>
</dbReference>
<dbReference type="Pfam" id="PF13229">
    <property type="entry name" value="Beta_helix"/>
    <property type="match status" value="1"/>
</dbReference>
<dbReference type="Proteomes" id="UP000029080">
    <property type="component" value="Unassembled WGS sequence"/>
</dbReference>
<protein>
    <submittedName>
        <fullName evidence="7">Parallel beta-helix repeat protein</fullName>
    </submittedName>
</protein>
<dbReference type="InterPro" id="IPR011050">
    <property type="entry name" value="Pectin_lyase_fold/virulence"/>
</dbReference>
<dbReference type="Gene3D" id="2.60.40.1180">
    <property type="entry name" value="Golgi alpha-mannosidase II"/>
    <property type="match status" value="1"/>
</dbReference>
<dbReference type="Pfam" id="PF21258">
    <property type="entry name" value="Glyco_hydro_120_ins"/>
    <property type="match status" value="1"/>
</dbReference>
<feature type="domain" description="Glycoside hydrolase 120 insertion" evidence="6">
    <location>
        <begin position="82"/>
        <end position="210"/>
    </location>
</feature>
<evidence type="ECO:0000259" key="6">
    <source>
        <dbReference type="Pfam" id="PF21258"/>
    </source>
</evidence>
<keyword evidence="3" id="KW-0732">Signal</keyword>
<dbReference type="PANTHER" id="PTHR40088:SF2">
    <property type="entry name" value="SECRETED SUGAR HYDROLASE"/>
    <property type="match status" value="1"/>
</dbReference>
<dbReference type="InterPro" id="IPR052052">
    <property type="entry name" value="Polysaccharide_Lyase_9"/>
</dbReference>
<dbReference type="GO" id="GO:0005576">
    <property type="term" value="C:extracellular region"/>
    <property type="evidence" value="ECO:0007669"/>
    <property type="project" value="UniProtKB-SubCell"/>
</dbReference>
<reference evidence="7 8" key="1">
    <citation type="submission" date="2014-03" db="EMBL/GenBank/DDBJ databases">
        <title>Genomics of Bifidobacteria.</title>
        <authorList>
            <person name="Ventura M."/>
            <person name="Milani C."/>
            <person name="Lugli G.A."/>
        </authorList>
    </citation>
    <scope>NUCLEOTIDE SEQUENCE [LARGE SCALE GENOMIC DNA]</scope>
    <source>
        <strain evidence="7 8">JCM 13495</strain>
    </source>
</reference>
<dbReference type="GO" id="GO:0016837">
    <property type="term" value="F:carbon-oxygen lyase activity, acting on polysaccharides"/>
    <property type="evidence" value="ECO:0007669"/>
    <property type="project" value="TreeGrafter"/>
</dbReference>
<dbReference type="InterPro" id="IPR012334">
    <property type="entry name" value="Pectin_lyas_fold"/>
</dbReference>
<evidence type="ECO:0000256" key="3">
    <source>
        <dbReference type="ARBA" id="ARBA00022729"/>
    </source>
</evidence>
<evidence type="ECO:0000256" key="1">
    <source>
        <dbReference type="ARBA" id="ARBA00004613"/>
    </source>
</evidence>
<name>A0A087EKM2_9BIFI</name>
<accession>A0A087EKM2</accession>
<comment type="subcellular location">
    <subcellularLocation>
        <location evidence="1">Secreted</location>
    </subcellularLocation>
</comment>
<dbReference type="OrthoDB" id="9765222at2"/>
<dbReference type="SUPFAM" id="SSF51126">
    <property type="entry name" value="Pectin lyase-like"/>
    <property type="match status" value="1"/>
</dbReference>
<organism evidence="7 8">
    <name type="scientific">Bifidobacterium tsurumiense</name>
    <dbReference type="NCBI Taxonomy" id="356829"/>
    <lineage>
        <taxon>Bacteria</taxon>
        <taxon>Bacillati</taxon>
        <taxon>Actinomycetota</taxon>
        <taxon>Actinomycetes</taxon>
        <taxon>Bifidobacteriales</taxon>
        <taxon>Bifidobacteriaceae</taxon>
        <taxon>Bifidobacterium</taxon>
    </lineage>
</organism>
<dbReference type="AlphaFoldDB" id="A0A087EKM2"/>
<gene>
    <name evidence="7" type="ORF">BITS_0832</name>
</gene>
<evidence type="ECO:0000259" key="5">
    <source>
        <dbReference type="Pfam" id="PF13229"/>
    </source>
</evidence>
<dbReference type="EMBL" id="JGZU01000002">
    <property type="protein sequence ID" value="KFJ08323.1"/>
    <property type="molecule type" value="Genomic_DNA"/>
</dbReference>
<dbReference type="PANTHER" id="PTHR40088">
    <property type="entry name" value="PECTATE LYASE (EUROFUNG)"/>
    <property type="match status" value="1"/>
</dbReference>
<feature type="domain" description="DUF1565" evidence="4">
    <location>
        <begin position="11"/>
        <end position="51"/>
    </location>
</feature>
<comment type="caution">
    <text evidence="7">The sequence shown here is derived from an EMBL/GenBank/DDBJ whole genome shotgun (WGS) entry which is preliminary data.</text>
</comment>
<dbReference type="Pfam" id="PF07602">
    <property type="entry name" value="DUF1565"/>
    <property type="match status" value="1"/>
</dbReference>
<evidence type="ECO:0000313" key="7">
    <source>
        <dbReference type="EMBL" id="KFJ08323.1"/>
    </source>
</evidence>
<dbReference type="eggNOG" id="COG1653">
    <property type="taxonomic scope" value="Bacteria"/>
</dbReference>
<dbReference type="InterPro" id="IPR013780">
    <property type="entry name" value="Glyco_hydro_b"/>
</dbReference>
<keyword evidence="2" id="KW-0964">Secreted</keyword>
<sequence>MTFEYHVNPRGNDFCIGTAEEPFRTISQAARVARPGDTVIVHEGVYREQVDPLFGGISEFERITYCGASGESRPIIKGSERIRSWKQVEGHPSVWSVTLDNSFFGEFNPFDSVIAGDWLEKPKKGIDPDKHLGDVYLNGRSFYEVESLEQTYEPQERFEIEDFAIKLKHSIDDPLQTLYVWYAEVDHVENVTRIWANFQGADPNEELVEISVRRSCFFPSRNHIDFITVRGFEMAQATGDWAPPTSPQYGMVGPNWAYGWIIEDNVLHDVKFSAVSLGKESASGNNEWMRTERKSGYQYQLEAVFKARRLGWKKDVVGSHIVRNNDIYHCGQNAIVGHMGCAFSKIEHNHIHHIASKQEFFGWEVAGIKFHAAIDTVIQNNYIHDCSLGMWMDWQTQGTRITRNIMRNNVRDAMIEVSHGPYLVDNNIFASDCMFQNWSQGGAFVNNIICGGIEVNTVPDRSTPYHFAHSTEVAGCAVVSGGDERWLNNVFAPQRSKPYIGEFGLSTYADCPTRFEEYLDNLHAMWADPSQGGGERNPLQPVYAGGNVFMGQAEAGSESELGEYKSRTSHDMPYFGGGTVENVVVSDSMAIAVVDTDDGVFLDIDVPHSLKQITVPCVTSEMLGMPRIVEERYESYDGKPYVLNVDLLGNSIEGGSPRSPGALELSAENEQRIKVWEWN</sequence>
<dbReference type="InterPro" id="IPR049169">
    <property type="entry name" value="Glyco_hydro_120_ins"/>
</dbReference>